<feature type="transmembrane region" description="Helical" evidence="1">
    <location>
        <begin position="720"/>
        <end position="737"/>
    </location>
</feature>
<dbReference type="Proteomes" id="UP000094285">
    <property type="component" value="Unassembled WGS sequence"/>
</dbReference>
<feature type="transmembrane region" description="Helical" evidence="1">
    <location>
        <begin position="249"/>
        <end position="268"/>
    </location>
</feature>
<feature type="transmembrane region" description="Helical" evidence="1">
    <location>
        <begin position="128"/>
        <end position="147"/>
    </location>
</feature>
<dbReference type="Pfam" id="PF10334">
    <property type="entry name" value="BRE4"/>
    <property type="match status" value="1"/>
</dbReference>
<feature type="transmembrane region" description="Helical" evidence="1">
    <location>
        <begin position="784"/>
        <end position="802"/>
    </location>
</feature>
<dbReference type="GeneID" id="30985977"/>
<feature type="domain" description="Putative ER transporter 6TM N-terminal" evidence="3">
    <location>
        <begin position="59"/>
        <end position="521"/>
    </location>
</feature>
<evidence type="ECO:0008006" key="6">
    <source>
        <dbReference type="Google" id="ProtNLM"/>
    </source>
</evidence>
<keyword evidence="1" id="KW-1133">Transmembrane helix</keyword>
<sequence length="1072" mass="121917">MSDDVTSSLLSVESLVQNVAFEPPLAFSGSSPDPESHHEDQAPIASTNIPLWRRVLEYYRPFYILDHLTYKDSKVVLRSWVQVFVGVVLATVPRTSRWIGNATYLMQIMSFIAVSGGKLVQASFNENFVVVLFAVISWLFEVVSLKICNRLRGGITHHQVTQALIDEGSCTVENIASCFESQVYTARYLETRTSVIFIFALIIGIALFGYLDSLKYPRSGFIAGLISLIITLCYTVFYPTFQPMVGLSVIKPLGVGAAIAFAVSVVIFPHTSSYQYLDSTLSILKSLKVESTNNLRFFHSIKPSEGSFSNYKEFKKNVHACKGKIHALDVHVPMIEREFSYSRFNQLHLKSFRALLRSLLHVSSGYDSLYEMIQEKKDWADDNLTRRVSVVSQNGSIASHGDSKFFTTIHESYKQVGEYENNRRVTLLKKKILNLGYQKLTIQELDFVTSIIQTNCSSLIEVTDRGLQGIVSWLENANDFRIFALWPGKWNMHKQRQQESHESLEKVKQNIIEEMETFSSIPKLEELTRQASLNEETLLCLISELSLYLHLCKNHCRHLLRIIDLFLVMDKEQPYPKFLSYFTKGTSSFEDDVPKFEDEDTSFLDSQVQARDPDANAPSNVLNLVGIQVVKVYHFLLHPQLWFLIRAGGVVALAATPYFVRTTAQWYFNNRLVWVVIMTALSTFQTTGQSVYVFGSKLVYSFYGSLLGLVGWYISRGNYYGYPVVCGVIYLYLVYYRHFAKHNLVVPNVLFAVTTILVLGTSFVDLKYSQVANIGSGWRVAYTRFVSVIVGLCIGFLACLFPKPHSSRTDLRRLLAKIISESGTIHCYVSKFALHRVEYPNYHIKTSDDLIVNTTRKNFRRVAKISSLMVALTHEIPISGSWPEAKYAKLHNILYDITLIYFLLLSIFDQVEDPEEWVPIMLRKMGWSSASLNGDLFGMIHMSSDALLTRNQLPKITDSNLSVKHLEILTNRWGIAKGKLRDGFYRAAANSSLEHQSREGDVHESVMENLDFQKIYSHDGQLSNVSLILAHMLFERLDQVMIVVKSLVGEKYDFDISGLEDPEEDSKLLPLK</sequence>
<dbReference type="EMBL" id="KV453914">
    <property type="protein sequence ID" value="ODV78175.1"/>
    <property type="molecule type" value="Genomic_DNA"/>
</dbReference>
<dbReference type="Pfam" id="PF10337">
    <property type="entry name" value="ArAE_2_N"/>
    <property type="match status" value="1"/>
</dbReference>
<evidence type="ECO:0000259" key="2">
    <source>
        <dbReference type="Pfam" id="PF10334"/>
    </source>
</evidence>
<dbReference type="InterPro" id="IPR018820">
    <property type="entry name" value="BRE4-related_DUF2421"/>
</dbReference>
<gene>
    <name evidence="4" type="ORF">CANTADRAFT_91602</name>
</gene>
<accession>A0A1E4SFD4</accession>
<keyword evidence="5" id="KW-1185">Reference proteome</keyword>
<evidence type="ECO:0000313" key="5">
    <source>
        <dbReference type="Proteomes" id="UP000094285"/>
    </source>
</evidence>
<dbReference type="PANTHER" id="PTHR37994:SF1">
    <property type="entry name" value="ER TRANSPORTER 6TM N-TERMINAL DOMAIN-CONTAINING PROTEIN"/>
    <property type="match status" value="1"/>
</dbReference>
<dbReference type="STRING" id="984487.A0A1E4SFD4"/>
<dbReference type="RefSeq" id="XP_020063297.1">
    <property type="nucleotide sequence ID" value="XM_020211841.1"/>
</dbReference>
<feature type="transmembrane region" description="Helical" evidence="1">
    <location>
        <begin position="194"/>
        <end position="211"/>
    </location>
</feature>
<reference evidence="5" key="1">
    <citation type="submission" date="2016-05" db="EMBL/GenBank/DDBJ databases">
        <title>Comparative genomics of biotechnologically important yeasts.</title>
        <authorList>
            <consortium name="DOE Joint Genome Institute"/>
            <person name="Riley R."/>
            <person name="Haridas S."/>
            <person name="Wolfe K.H."/>
            <person name="Lopes M.R."/>
            <person name="Hittinger C.T."/>
            <person name="Goker M."/>
            <person name="Salamov A."/>
            <person name="Wisecaver J."/>
            <person name="Long T.M."/>
            <person name="Aerts A.L."/>
            <person name="Barry K."/>
            <person name="Choi C."/>
            <person name="Clum A."/>
            <person name="Coughlan A.Y."/>
            <person name="Deshpande S."/>
            <person name="Douglass A.P."/>
            <person name="Hanson S.J."/>
            <person name="Klenk H.-P."/>
            <person name="Labutti K."/>
            <person name="Lapidus A."/>
            <person name="Lindquist E."/>
            <person name="Lipzen A."/>
            <person name="Meier-Kolthoff J.P."/>
            <person name="Ohm R.A."/>
            <person name="Otillar R.P."/>
            <person name="Pangilinan J."/>
            <person name="Peng Y."/>
            <person name="Rokas A."/>
            <person name="Rosa C.A."/>
            <person name="Scheuner C."/>
            <person name="Sibirny A.A."/>
            <person name="Slot J.C."/>
            <person name="Stielow J.B."/>
            <person name="Sun H."/>
            <person name="Kurtzman C.P."/>
            <person name="Blackwell M."/>
            <person name="Grigoriev I.V."/>
            <person name="Jeffries T.W."/>
        </authorList>
    </citation>
    <scope>NUCLEOTIDE SEQUENCE [LARGE SCALE GENOMIC DNA]</scope>
    <source>
        <strain evidence="5">NRRL Y-17324</strain>
    </source>
</reference>
<keyword evidence="1" id="KW-0472">Membrane</keyword>
<feature type="domain" description="DUF2421" evidence="2">
    <location>
        <begin position="802"/>
        <end position="1052"/>
    </location>
</feature>
<feature type="transmembrane region" description="Helical" evidence="1">
    <location>
        <begin position="744"/>
        <end position="764"/>
    </location>
</feature>
<evidence type="ECO:0000256" key="1">
    <source>
        <dbReference type="SAM" id="Phobius"/>
    </source>
</evidence>
<evidence type="ECO:0000313" key="4">
    <source>
        <dbReference type="EMBL" id="ODV78175.1"/>
    </source>
</evidence>
<proteinExistence type="predicted"/>
<feature type="transmembrane region" description="Helical" evidence="1">
    <location>
        <begin position="666"/>
        <end position="684"/>
    </location>
</feature>
<protein>
    <recommendedName>
        <fullName evidence="6">ER transporter 6TM N-terminal domain-containing protein</fullName>
    </recommendedName>
</protein>
<feature type="transmembrane region" description="Helical" evidence="1">
    <location>
        <begin position="641"/>
        <end position="660"/>
    </location>
</feature>
<organism evidence="4 5">
    <name type="scientific">Suhomyces tanzawaensis NRRL Y-17324</name>
    <dbReference type="NCBI Taxonomy" id="984487"/>
    <lineage>
        <taxon>Eukaryota</taxon>
        <taxon>Fungi</taxon>
        <taxon>Dikarya</taxon>
        <taxon>Ascomycota</taxon>
        <taxon>Saccharomycotina</taxon>
        <taxon>Pichiomycetes</taxon>
        <taxon>Debaryomycetaceae</taxon>
        <taxon>Suhomyces</taxon>
    </lineage>
</organism>
<keyword evidence="1" id="KW-0812">Transmembrane</keyword>
<feature type="transmembrane region" description="Helical" evidence="1">
    <location>
        <begin position="220"/>
        <end position="237"/>
    </location>
</feature>
<dbReference type="OrthoDB" id="2274698at2759"/>
<dbReference type="AlphaFoldDB" id="A0A1E4SFD4"/>
<dbReference type="InterPro" id="IPR018823">
    <property type="entry name" value="ArAE_2_N"/>
</dbReference>
<dbReference type="PANTHER" id="PTHR37994">
    <property type="entry name" value="ARAE_2_N DOMAIN-CONTAINING PROTEIN-RELATED"/>
    <property type="match status" value="1"/>
</dbReference>
<name>A0A1E4SFD4_9ASCO</name>
<evidence type="ECO:0000259" key="3">
    <source>
        <dbReference type="Pfam" id="PF10337"/>
    </source>
</evidence>